<feature type="transmembrane region" description="Helical" evidence="2">
    <location>
        <begin position="55"/>
        <end position="79"/>
    </location>
</feature>
<feature type="non-terminal residue" evidence="3">
    <location>
        <position position="1"/>
    </location>
</feature>
<evidence type="ECO:0000256" key="2">
    <source>
        <dbReference type="SAM" id="Phobius"/>
    </source>
</evidence>
<proteinExistence type="predicted"/>
<evidence type="ECO:0000256" key="1">
    <source>
        <dbReference type="SAM" id="MobiDB-lite"/>
    </source>
</evidence>
<dbReference type="AlphaFoldDB" id="A0A4R5XDT0"/>
<keyword evidence="4" id="KW-1185">Reference proteome</keyword>
<protein>
    <submittedName>
        <fullName evidence="3">Uncharacterized protein</fullName>
    </submittedName>
</protein>
<gene>
    <name evidence="3" type="ORF">BD410DRAFT_779553</name>
</gene>
<keyword evidence="2" id="KW-0812">Transmembrane</keyword>
<dbReference type="Proteomes" id="UP000294933">
    <property type="component" value="Unassembled WGS sequence"/>
</dbReference>
<evidence type="ECO:0000313" key="4">
    <source>
        <dbReference type="Proteomes" id="UP000294933"/>
    </source>
</evidence>
<name>A0A4R5XDT0_9AGAM</name>
<feature type="region of interest" description="Disordered" evidence="1">
    <location>
        <begin position="1"/>
        <end position="23"/>
    </location>
</feature>
<keyword evidence="2" id="KW-1133">Transmembrane helix</keyword>
<evidence type="ECO:0000313" key="3">
    <source>
        <dbReference type="EMBL" id="TDL29220.1"/>
    </source>
</evidence>
<organism evidence="3 4">
    <name type="scientific">Rickenella mellea</name>
    <dbReference type="NCBI Taxonomy" id="50990"/>
    <lineage>
        <taxon>Eukaryota</taxon>
        <taxon>Fungi</taxon>
        <taxon>Dikarya</taxon>
        <taxon>Basidiomycota</taxon>
        <taxon>Agaricomycotina</taxon>
        <taxon>Agaricomycetes</taxon>
        <taxon>Hymenochaetales</taxon>
        <taxon>Rickenellaceae</taxon>
        <taxon>Rickenella</taxon>
    </lineage>
</organism>
<dbReference type="EMBL" id="ML170156">
    <property type="protein sequence ID" value="TDL29220.1"/>
    <property type="molecule type" value="Genomic_DNA"/>
</dbReference>
<reference evidence="3 4" key="1">
    <citation type="submission" date="2018-06" db="EMBL/GenBank/DDBJ databases">
        <title>A transcriptomic atlas of mushroom development highlights an independent origin of complex multicellularity.</title>
        <authorList>
            <consortium name="DOE Joint Genome Institute"/>
            <person name="Krizsan K."/>
            <person name="Almasi E."/>
            <person name="Merenyi Z."/>
            <person name="Sahu N."/>
            <person name="Viragh M."/>
            <person name="Koszo T."/>
            <person name="Mondo S."/>
            <person name="Kiss B."/>
            <person name="Balint B."/>
            <person name="Kues U."/>
            <person name="Barry K."/>
            <person name="Hegedus J.C."/>
            <person name="Henrissat B."/>
            <person name="Johnson J."/>
            <person name="Lipzen A."/>
            <person name="Ohm R."/>
            <person name="Nagy I."/>
            <person name="Pangilinan J."/>
            <person name="Yan J."/>
            <person name="Xiong Y."/>
            <person name="Grigoriev I.V."/>
            <person name="Hibbett D.S."/>
            <person name="Nagy L.G."/>
        </authorList>
    </citation>
    <scope>NUCLEOTIDE SEQUENCE [LARGE SCALE GENOMIC DNA]</scope>
    <source>
        <strain evidence="3 4">SZMC22713</strain>
    </source>
</reference>
<accession>A0A4R5XDT0</accession>
<sequence>MRHGDALGASLRSKPPIPRTTARMSRAEHLKVRGCFVNDPRACPRKRIFEDFLSSFLDSGAIILPVLFVGFCCVAVSVVQSYTQSADSAGL</sequence>
<keyword evidence="2" id="KW-0472">Membrane</keyword>
<dbReference type="VEuPathDB" id="FungiDB:BD410DRAFT_779553"/>